<dbReference type="EMBL" id="ML119731">
    <property type="protein sequence ID" value="RPA77135.1"/>
    <property type="molecule type" value="Genomic_DNA"/>
</dbReference>
<gene>
    <name evidence="1" type="ORF">BJ508DRAFT_330446</name>
</gene>
<evidence type="ECO:0000313" key="2">
    <source>
        <dbReference type="Proteomes" id="UP000275078"/>
    </source>
</evidence>
<accession>A0A3N4HTG3</accession>
<organism evidence="1 2">
    <name type="scientific">Ascobolus immersus RN42</name>
    <dbReference type="NCBI Taxonomy" id="1160509"/>
    <lineage>
        <taxon>Eukaryota</taxon>
        <taxon>Fungi</taxon>
        <taxon>Dikarya</taxon>
        <taxon>Ascomycota</taxon>
        <taxon>Pezizomycotina</taxon>
        <taxon>Pezizomycetes</taxon>
        <taxon>Pezizales</taxon>
        <taxon>Ascobolaceae</taxon>
        <taxon>Ascobolus</taxon>
    </lineage>
</organism>
<dbReference type="Proteomes" id="UP000275078">
    <property type="component" value="Unassembled WGS sequence"/>
</dbReference>
<protein>
    <submittedName>
        <fullName evidence="1">Uncharacterized protein</fullName>
    </submittedName>
</protein>
<keyword evidence="2" id="KW-1185">Reference proteome</keyword>
<dbReference type="AlphaFoldDB" id="A0A3N4HTG3"/>
<reference evidence="1 2" key="1">
    <citation type="journal article" date="2018" name="Nat. Ecol. Evol.">
        <title>Pezizomycetes genomes reveal the molecular basis of ectomycorrhizal truffle lifestyle.</title>
        <authorList>
            <person name="Murat C."/>
            <person name="Payen T."/>
            <person name="Noel B."/>
            <person name="Kuo A."/>
            <person name="Morin E."/>
            <person name="Chen J."/>
            <person name="Kohler A."/>
            <person name="Krizsan K."/>
            <person name="Balestrini R."/>
            <person name="Da Silva C."/>
            <person name="Montanini B."/>
            <person name="Hainaut M."/>
            <person name="Levati E."/>
            <person name="Barry K.W."/>
            <person name="Belfiori B."/>
            <person name="Cichocki N."/>
            <person name="Clum A."/>
            <person name="Dockter R.B."/>
            <person name="Fauchery L."/>
            <person name="Guy J."/>
            <person name="Iotti M."/>
            <person name="Le Tacon F."/>
            <person name="Lindquist E.A."/>
            <person name="Lipzen A."/>
            <person name="Malagnac F."/>
            <person name="Mello A."/>
            <person name="Molinier V."/>
            <person name="Miyauchi S."/>
            <person name="Poulain J."/>
            <person name="Riccioni C."/>
            <person name="Rubini A."/>
            <person name="Sitrit Y."/>
            <person name="Splivallo R."/>
            <person name="Traeger S."/>
            <person name="Wang M."/>
            <person name="Zifcakova L."/>
            <person name="Wipf D."/>
            <person name="Zambonelli A."/>
            <person name="Paolocci F."/>
            <person name="Nowrousian M."/>
            <person name="Ottonello S."/>
            <person name="Baldrian P."/>
            <person name="Spatafora J.W."/>
            <person name="Henrissat B."/>
            <person name="Nagy L.G."/>
            <person name="Aury J.M."/>
            <person name="Wincker P."/>
            <person name="Grigoriev I.V."/>
            <person name="Bonfante P."/>
            <person name="Martin F.M."/>
        </authorList>
    </citation>
    <scope>NUCLEOTIDE SEQUENCE [LARGE SCALE GENOMIC DNA]</scope>
    <source>
        <strain evidence="1 2">RN42</strain>
    </source>
</reference>
<proteinExistence type="predicted"/>
<name>A0A3N4HTG3_ASCIM</name>
<evidence type="ECO:0000313" key="1">
    <source>
        <dbReference type="EMBL" id="RPA77135.1"/>
    </source>
</evidence>
<sequence length="314" mass="35891">MLTPTHLLSSFTYSIIRPLYIPQYTQISSSRLPHLQPPPSAIPMSSTPPSDEPDHLRLLTNYVYWVGSDWYKEWSLEHISIREALGFIIPSWPWSDEMFGSTPPVLLQSFAEHMLFFFQHLRPFVSGVSPAPQHDRTAPGYGGPLTIGEYAFLYILRVTYNLTQRWNAKLLREGQIRIVQRALKAGLDELRIIIATTPFNTPDKEDVVAEYCFRTYMLIREFIASTEFRSERLEYFLGKYLDEEGVNMDVVNGIEEATMKGVAARADDYFKSGGYQGHILSPMEACPGRLDHILRHRVAAQELAEDSKLETQGL</sequence>